<feature type="region of interest" description="Disordered" evidence="1">
    <location>
        <begin position="1"/>
        <end position="21"/>
    </location>
</feature>
<dbReference type="PANTHER" id="PTHR14689">
    <property type="entry name" value="PHORBOL-ESTER_DAG-TYPE DOMAIN-CONTAINING PROTEIN"/>
    <property type="match status" value="1"/>
</dbReference>
<dbReference type="AlphaFoldDB" id="A0A915L5F3"/>
<evidence type="ECO:0000313" key="3">
    <source>
        <dbReference type="Proteomes" id="UP000887565"/>
    </source>
</evidence>
<feature type="domain" description="DUF4211" evidence="2">
    <location>
        <begin position="346"/>
        <end position="449"/>
    </location>
</feature>
<evidence type="ECO:0000313" key="4">
    <source>
        <dbReference type="WBParaSite" id="nRc.2.0.1.t45987-RA"/>
    </source>
</evidence>
<name>A0A915L5F3_ROMCU</name>
<proteinExistence type="predicted"/>
<keyword evidence="3" id="KW-1185">Reference proteome</keyword>
<dbReference type="InterPro" id="IPR025451">
    <property type="entry name" value="DUF4211"/>
</dbReference>
<organism evidence="3 4">
    <name type="scientific">Romanomermis culicivorax</name>
    <name type="common">Nematode worm</name>
    <dbReference type="NCBI Taxonomy" id="13658"/>
    <lineage>
        <taxon>Eukaryota</taxon>
        <taxon>Metazoa</taxon>
        <taxon>Ecdysozoa</taxon>
        <taxon>Nematoda</taxon>
        <taxon>Enoplea</taxon>
        <taxon>Dorylaimia</taxon>
        <taxon>Mermithida</taxon>
        <taxon>Mermithoidea</taxon>
        <taxon>Mermithidae</taxon>
        <taxon>Romanomermis</taxon>
    </lineage>
</organism>
<dbReference type="Pfam" id="PF13926">
    <property type="entry name" value="DUF4211"/>
    <property type="match status" value="1"/>
</dbReference>
<accession>A0A915L5F3</accession>
<dbReference type="GO" id="GO:0005634">
    <property type="term" value="C:nucleus"/>
    <property type="evidence" value="ECO:0007669"/>
    <property type="project" value="TreeGrafter"/>
</dbReference>
<sequence length="559" mass="63057">MDTETAKPVNLAPSKSAAYSPPEIKPLKLTIVKSEPLPSAPTPEPLKPKLILRIPKRCLSTENDLSESQTTIVKEDDGEEDFAKVKKHKHRKKKKREKERCEILGNVYVQDAVNDRALMFVGGPSTSSQGGVCTEAELEEDNDNTTTSKRATNDNFSDNKYHQTVVLNKNRKKMRWLQASEDGAFSNSCQLVAKSFTETNSDSHNPKFAEKAPLENFNSNGNKVLDHTPIFSKGAFVVYKSDLSKPDCPIWRVDSQNLLQKFLPTDKDGRTIYIGSSTVIYAGWCLQNQELFAAIQVKNLHQTKQEMTVQLENPITDLFPAISFEIVDGVDRSISSYSIMEDNSSISFELEHPLKEALQTYVHILIVHSILGNYMQVLKLRNGTLMPVSEATLLTKMSEVDNLNYEKKRKLTKDACWSPKFEDALEWYPYCTVNEDDGSGLHCQACGKNIVENVLQLFANEGYDFDTLLPREPKTTVSGSPIPSQDFHVCPSCADIAVLYHKLTHMRYHLYKQCLDKVDLIRGDNTDMEPALIIENCLMQNSWIIGTLQEYVGIWSKIS</sequence>
<dbReference type="PANTHER" id="PTHR14689:SF0">
    <property type="entry name" value="COILED-COIL DOMAIN-CONTAINING PROTEIN 82"/>
    <property type="match status" value="1"/>
</dbReference>
<protein>
    <submittedName>
        <fullName evidence="4">DUF4211 domain-containing protein</fullName>
    </submittedName>
</protein>
<dbReference type="WBParaSite" id="nRc.2.0.1.t45987-RA">
    <property type="protein sequence ID" value="nRc.2.0.1.t45987-RA"/>
    <property type="gene ID" value="nRc.2.0.1.g45987"/>
</dbReference>
<evidence type="ECO:0000256" key="1">
    <source>
        <dbReference type="SAM" id="MobiDB-lite"/>
    </source>
</evidence>
<dbReference type="OMA" id="NENAICK"/>
<dbReference type="Proteomes" id="UP000887565">
    <property type="component" value="Unplaced"/>
</dbReference>
<reference evidence="4" key="1">
    <citation type="submission" date="2022-11" db="UniProtKB">
        <authorList>
            <consortium name="WormBaseParasite"/>
        </authorList>
    </citation>
    <scope>IDENTIFICATION</scope>
</reference>
<evidence type="ECO:0000259" key="2">
    <source>
        <dbReference type="Pfam" id="PF13926"/>
    </source>
</evidence>